<keyword evidence="2" id="KW-1185">Reference proteome</keyword>
<name>A0AAV9YYQ7_9AGAR</name>
<gene>
    <name evidence="1" type="ORF">R3P38DRAFT_2816476</name>
</gene>
<comment type="caution">
    <text evidence="1">The sequence shown here is derived from an EMBL/GenBank/DDBJ whole genome shotgun (WGS) entry which is preliminary data.</text>
</comment>
<organism evidence="1 2">
    <name type="scientific">Favolaschia claudopus</name>
    <dbReference type="NCBI Taxonomy" id="2862362"/>
    <lineage>
        <taxon>Eukaryota</taxon>
        <taxon>Fungi</taxon>
        <taxon>Dikarya</taxon>
        <taxon>Basidiomycota</taxon>
        <taxon>Agaricomycotina</taxon>
        <taxon>Agaricomycetes</taxon>
        <taxon>Agaricomycetidae</taxon>
        <taxon>Agaricales</taxon>
        <taxon>Marasmiineae</taxon>
        <taxon>Mycenaceae</taxon>
        <taxon>Favolaschia</taxon>
    </lineage>
</organism>
<sequence>MPKHRPALKTRVQPYRKTKRLPPHDFWSQSDIVLYMLRFLALIDILRFSHVDRACSMYAKEYLKSRTYRYTSPFFTKCPGFVPPSHEQGHSFLFEGFFRVLERTHSWIVGSVALAVASTLSDVPRPDNLNVISYYENFDAWETFMTKESGFVLEDRSWSAGPYISTGGNISECPGLDVLQGSVVTITFSLRRNLGPLFFASPNTDQMIAIGASEIITPVLKNVSEQQHIQGWRKQMHALYFDPLYHRFFRTTSRFPGAITLQISTTGWDRPCGMSCPGRWRSVHELKGFAHIKWGGMGNVGQDIDPSLSLMAKSSLLFRFGARCRNPNCSNSPLYTE</sequence>
<reference evidence="1 2" key="1">
    <citation type="journal article" date="2024" name="J Genomics">
        <title>Draft genome sequencing and assembly of Favolaschia claudopus CIRM-BRFM 2984 isolated from oak limbs.</title>
        <authorList>
            <person name="Navarro D."/>
            <person name="Drula E."/>
            <person name="Chaduli D."/>
            <person name="Cazenave R."/>
            <person name="Ahrendt S."/>
            <person name="Wang J."/>
            <person name="Lipzen A."/>
            <person name="Daum C."/>
            <person name="Barry K."/>
            <person name="Grigoriev I.V."/>
            <person name="Favel A."/>
            <person name="Rosso M.N."/>
            <person name="Martin F."/>
        </authorList>
    </citation>
    <scope>NUCLEOTIDE SEQUENCE [LARGE SCALE GENOMIC DNA]</scope>
    <source>
        <strain evidence="1 2">CIRM-BRFM 2984</strain>
    </source>
</reference>
<dbReference type="EMBL" id="JAWWNJ010000285">
    <property type="protein sequence ID" value="KAK6966297.1"/>
    <property type="molecule type" value="Genomic_DNA"/>
</dbReference>
<proteinExistence type="predicted"/>
<protein>
    <submittedName>
        <fullName evidence="1">Uncharacterized protein</fullName>
    </submittedName>
</protein>
<evidence type="ECO:0000313" key="1">
    <source>
        <dbReference type="EMBL" id="KAK6966297.1"/>
    </source>
</evidence>
<evidence type="ECO:0000313" key="2">
    <source>
        <dbReference type="Proteomes" id="UP001362999"/>
    </source>
</evidence>
<dbReference type="Proteomes" id="UP001362999">
    <property type="component" value="Unassembled WGS sequence"/>
</dbReference>
<dbReference type="AlphaFoldDB" id="A0AAV9YYQ7"/>
<accession>A0AAV9YYQ7</accession>